<evidence type="ECO:0000313" key="10">
    <source>
        <dbReference type="Proteomes" id="UP001500503"/>
    </source>
</evidence>
<dbReference type="PANTHER" id="PTHR43133">
    <property type="entry name" value="RNA POLYMERASE ECF-TYPE SIGMA FACTO"/>
    <property type="match status" value="1"/>
</dbReference>
<evidence type="ECO:0000256" key="5">
    <source>
        <dbReference type="ARBA" id="ARBA00023163"/>
    </source>
</evidence>
<dbReference type="InterPro" id="IPR013325">
    <property type="entry name" value="RNA_pol_sigma_r2"/>
</dbReference>
<keyword evidence="10" id="KW-1185">Reference proteome</keyword>
<dbReference type="InterPro" id="IPR007627">
    <property type="entry name" value="RNA_pol_sigma70_r2"/>
</dbReference>
<feature type="region of interest" description="Disordered" evidence="6">
    <location>
        <begin position="1"/>
        <end position="80"/>
    </location>
</feature>
<comment type="similarity">
    <text evidence="1">Belongs to the sigma-70 factor family. ECF subfamily.</text>
</comment>
<dbReference type="Gene3D" id="1.10.1740.10">
    <property type="match status" value="1"/>
</dbReference>
<sequence length="247" mass="27480">MTRSQVLDRPLNRTVVAPRPVRPAQDHDVTPGPEPVRSEPVGPGPVGPEPVRSEPVRSESVRSEPVRSEPEPVPEALGDALGDDAFSRTLFERHGTVLLSFAVQLCGGDRYRAEDVVQETAVRAWQHRGILDPTTDRVRTWLFTVAHRLVIDHHRARQARPKEVADEPEEPAVPDPADRLVTLRAVLETMTELTEQQREVLIYTYYVGYSVEQTAAVLGLPPGTVKSRAHYAMRALRASLRAQAVMD</sequence>
<dbReference type="InterPro" id="IPR013324">
    <property type="entry name" value="RNA_pol_sigma_r3/r4-like"/>
</dbReference>
<feature type="domain" description="RNA polymerase sigma-70 region 2" evidence="7">
    <location>
        <begin position="90"/>
        <end position="158"/>
    </location>
</feature>
<evidence type="ECO:0000256" key="1">
    <source>
        <dbReference type="ARBA" id="ARBA00010641"/>
    </source>
</evidence>
<accession>A0ABP8Q443</accession>
<dbReference type="InterPro" id="IPR036388">
    <property type="entry name" value="WH-like_DNA-bd_sf"/>
</dbReference>
<dbReference type="InterPro" id="IPR039425">
    <property type="entry name" value="RNA_pol_sigma-70-like"/>
</dbReference>
<evidence type="ECO:0000313" key="9">
    <source>
        <dbReference type="EMBL" id="GAA4496985.1"/>
    </source>
</evidence>
<dbReference type="Pfam" id="PF04542">
    <property type="entry name" value="Sigma70_r2"/>
    <property type="match status" value="1"/>
</dbReference>
<dbReference type="EMBL" id="BAABHF010000022">
    <property type="protein sequence ID" value="GAA4496985.1"/>
    <property type="molecule type" value="Genomic_DNA"/>
</dbReference>
<organism evidence="9 10">
    <name type="scientific">Actinoallomurus oryzae</name>
    <dbReference type="NCBI Taxonomy" id="502180"/>
    <lineage>
        <taxon>Bacteria</taxon>
        <taxon>Bacillati</taxon>
        <taxon>Actinomycetota</taxon>
        <taxon>Actinomycetes</taxon>
        <taxon>Streptosporangiales</taxon>
        <taxon>Thermomonosporaceae</taxon>
        <taxon>Actinoallomurus</taxon>
    </lineage>
</organism>
<dbReference type="NCBIfam" id="TIGR02937">
    <property type="entry name" value="sigma70-ECF"/>
    <property type="match status" value="1"/>
</dbReference>
<dbReference type="InterPro" id="IPR013249">
    <property type="entry name" value="RNA_pol_sigma70_r4_t2"/>
</dbReference>
<dbReference type="CDD" id="cd06171">
    <property type="entry name" value="Sigma70_r4"/>
    <property type="match status" value="1"/>
</dbReference>
<dbReference type="SUPFAM" id="SSF88946">
    <property type="entry name" value="Sigma2 domain of RNA polymerase sigma factors"/>
    <property type="match status" value="1"/>
</dbReference>
<dbReference type="Gene3D" id="1.10.10.10">
    <property type="entry name" value="Winged helix-like DNA-binding domain superfamily/Winged helix DNA-binding domain"/>
    <property type="match status" value="1"/>
</dbReference>
<name>A0ABP8Q443_9ACTN</name>
<evidence type="ECO:0000256" key="4">
    <source>
        <dbReference type="ARBA" id="ARBA00023125"/>
    </source>
</evidence>
<evidence type="ECO:0000259" key="8">
    <source>
        <dbReference type="Pfam" id="PF08281"/>
    </source>
</evidence>
<dbReference type="Pfam" id="PF08281">
    <property type="entry name" value="Sigma70_r4_2"/>
    <property type="match status" value="1"/>
</dbReference>
<keyword evidence="2" id="KW-0805">Transcription regulation</keyword>
<evidence type="ECO:0000256" key="3">
    <source>
        <dbReference type="ARBA" id="ARBA00023082"/>
    </source>
</evidence>
<gene>
    <name evidence="9" type="ORF">GCM10023191_039800</name>
</gene>
<dbReference type="InterPro" id="IPR014284">
    <property type="entry name" value="RNA_pol_sigma-70_dom"/>
</dbReference>
<comment type="caution">
    <text evidence="9">The sequence shown here is derived from an EMBL/GenBank/DDBJ whole genome shotgun (WGS) entry which is preliminary data.</text>
</comment>
<reference evidence="10" key="1">
    <citation type="journal article" date="2019" name="Int. J. Syst. Evol. Microbiol.">
        <title>The Global Catalogue of Microorganisms (GCM) 10K type strain sequencing project: providing services to taxonomists for standard genome sequencing and annotation.</title>
        <authorList>
            <consortium name="The Broad Institute Genomics Platform"/>
            <consortium name="The Broad Institute Genome Sequencing Center for Infectious Disease"/>
            <person name="Wu L."/>
            <person name="Ma J."/>
        </authorList>
    </citation>
    <scope>NUCLEOTIDE SEQUENCE [LARGE SCALE GENOMIC DNA]</scope>
    <source>
        <strain evidence="10">JCM 17933</strain>
    </source>
</reference>
<evidence type="ECO:0008006" key="11">
    <source>
        <dbReference type="Google" id="ProtNLM"/>
    </source>
</evidence>
<keyword evidence="5" id="KW-0804">Transcription</keyword>
<keyword evidence="4" id="KW-0238">DNA-binding</keyword>
<evidence type="ECO:0000256" key="2">
    <source>
        <dbReference type="ARBA" id="ARBA00023015"/>
    </source>
</evidence>
<protein>
    <recommendedName>
        <fullName evidence="11">RNA polymerase sigma factor</fullName>
    </recommendedName>
</protein>
<dbReference type="Proteomes" id="UP001500503">
    <property type="component" value="Unassembled WGS sequence"/>
</dbReference>
<feature type="domain" description="RNA polymerase sigma factor 70 region 4 type 2" evidence="8">
    <location>
        <begin position="184"/>
        <end position="236"/>
    </location>
</feature>
<evidence type="ECO:0000259" key="7">
    <source>
        <dbReference type="Pfam" id="PF04542"/>
    </source>
</evidence>
<evidence type="ECO:0000256" key="6">
    <source>
        <dbReference type="SAM" id="MobiDB-lite"/>
    </source>
</evidence>
<keyword evidence="3" id="KW-0731">Sigma factor</keyword>
<dbReference type="SUPFAM" id="SSF88659">
    <property type="entry name" value="Sigma3 and sigma4 domains of RNA polymerase sigma factors"/>
    <property type="match status" value="1"/>
</dbReference>
<feature type="compositionally biased region" description="Basic and acidic residues" evidence="6">
    <location>
        <begin position="51"/>
        <end position="70"/>
    </location>
</feature>
<dbReference type="RefSeq" id="WP_345465730.1">
    <property type="nucleotide sequence ID" value="NZ_BAABHF010000022.1"/>
</dbReference>
<dbReference type="PANTHER" id="PTHR43133:SF52">
    <property type="entry name" value="ECF RNA POLYMERASE SIGMA FACTOR SIGL"/>
    <property type="match status" value="1"/>
</dbReference>
<proteinExistence type="inferred from homology"/>